<dbReference type="AlphaFoldDB" id="A0AAI8TUG5"/>
<dbReference type="Pfam" id="PF12680">
    <property type="entry name" value="SnoaL_2"/>
    <property type="match status" value="1"/>
</dbReference>
<dbReference type="Proteomes" id="UP001241092">
    <property type="component" value="Chromosome"/>
</dbReference>
<dbReference type="InterPro" id="IPR032710">
    <property type="entry name" value="NTF2-like_dom_sf"/>
</dbReference>
<accession>A0AAI8TUG5</accession>
<dbReference type="Gene3D" id="3.10.450.50">
    <property type="match status" value="1"/>
</dbReference>
<keyword evidence="1" id="KW-0732">Signal</keyword>
<dbReference type="EMBL" id="AP027452">
    <property type="protein sequence ID" value="BDY28745.1"/>
    <property type="molecule type" value="Genomic_DNA"/>
</dbReference>
<name>A0AAI8TUG5_MYCME</name>
<protein>
    <recommendedName>
        <fullName evidence="2">SnoaL-like domain-containing protein</fullName>
    </recommendedName>
</protein>
<dbReference type="PANTHER" id="PTHR41252:SF1">
    <property type="entry name" value="BLR2505 PROTEIN"/>
    <property type="match status" value="1"/>
</dbReference>
<evidence type="ECO:0000259" key="2">
    <source>
        <dbReference type="Pfam" id="PF12680"/>
    </source>
</evidence>
<dbReference type="InterPro" id="IPR037401">
    <property type="entry name" value="SnoaL-like"/>
</dbReference>
<reference evidence="3" key="1">
    <citation type="submission" date="2023-03" db="EMBL/GenBank/DDBJ databases">
        <title>Draft genome sequence of a Mycolicibacterium mageritense strain H4_3_1 isolated from a hybrid biological-inorganic system reactor.</title>
        <authorList>
            <person name="Feng X."/>
            <person name="Kazama D."/>
            <person name="Sato K."/>
            <person name="Kobayashi H."/>
        </authorList>
    </citation>
    <scope>NUCLEOTIDE SEQUENCE</scope>
    <source>
        <strain evidence="3">H4_3_1</strain>
    </source>
</reference>
<dbReference type="SUPFAM" id="SSF54427">
    <property type="entry name" value="NTF2-like"/>
    <property type="match status" value="1"/>
</dbReference>
<feature type="signal peptide" evidence="1">
    <location>
        <begin position="1"/>
        <end position="31"/>
    </location>
</feature>
<organism evidence="3 4">
    <name type="scientific">Mycolicibacterium mageritense</name>
    <name type="common">Mycobacterium mageritense</name>
    <dbReference type="NCBI Taxonomy" id="53462"/>
    <lineage>
        <taxon>Bacteria</taxon>
        <taxon>Bacillati</taxon>
        <taxon>Actinomycetota</taxon>
        <taxon>Actinomycetes</taxon>
        <taxon>Mycobacteriales</taxon>
        <taxon>Mycobacteriaceae</taxon>
        <taxon>Mycolicibacterium</taxon>
    </lineage>
</organism>
<sequence length="177" mass="19243">MLTTHRLPARTFLLAACAVAVTVQFAFSAHAEPSSADRTNGTADESVLDVLQRYNSAEVEYLENGNFAPVRAVFAPDAVVYQAAGLPYGGEHRGHAELEAALAGVRETWSEIEVLEANSVEDGPVAAVWERVRFVSRHTGRELTTEVFARVTVKDGLIVESRPFYLDTAAVQRAITP</sequence>
<evidence type="ECO:0000313" key="3">
    <source>
        <dbReference type="EMBL" id="BDY28745.1"/>
    </source>
</evidence>
<evidence type="ECO:0000256" key="1">
    <source>
        <dbReference type="SAM" id="SignalP"/>
    </source>
</evidence>
<feature type="chain" id="PRO_5042570499" description="SnoaL-like domain-containing protein" evidence="1">
    <location>
        <begin position="32"/>
        <end position="177"/>
    </location>
</feature>
<feature type="domain" description="SnoaL-like" evidence="2">
    <location>
        <begin position="60"/>
        <end position="160"/>
    </location>
</feature>
<proteinExistence type="predicted"/>
<evidence type="ECO:0000313" key="4">
    <source>
        <dbReference type="Proteomes" id="UP001241092"/>
    </source>
</evidence>
<gene>
    <name evidence="3" type="ORF">hbim_02680</name>
</gene>
<dbReference type="PANTHER" id="PTHR41252">
    <property type="entry name" value="BLR2505 PROTEIN"/>
    <property type="match status" value="1"/>
</dbReference>